<keyword evidence="4" id="KW-1185">Reference proteome</keyword>
<name>A0A5B8MTJ2_9CHLO</name>
<feature type="compositionally biased region" description="Acidic residues" evidence="2">
    <location>
        <begin position="96"/>
        <end position="105"/>
    </location>
</feature>
<feature type="compositionally biased region" description="Basic and acidic residues" evidence="2">
    <location>
        <begin position="85"/>
        <end position="95"/>
    </location>
</feature>
<evidence type="ECO:0000256" key="1">
    <source>
        <dbReference type="ARBA" id="ARBA00022737"/>
    </source>
</evidence>
<dbReference type="Proteomes" id="UP000316726">
    <property type="component" value="Chromosome 11"/>
</dbReference>
<dbReference type="STRING" id="1764295.A0A5B8MTJ2"/>
<organism evidence="3 4">
    <name type="scientific">Chloropicon primus</name>
    <dbReference type="NCBI Taxonomy" id="1764295"/>
    <lineage>
        <taxon>Eukaryota</taxon>
        <taxon>Viridiplantae</taxon>
        <taxon>Chlorophyta</taxon>
        <taxon>Chloropicophyceae</taxon>
        <taxon>Chloropicales</taxon>
        <taxon>Chloropicaceae</taxon>
        <taxon>Chloropicon</taxon>
    </lineage>
</organism>
<evidence type="ECO:0000313" key="4">
    <source>
        <dbReference type="Proteomes" id="UP000316726"/>
    </source>
</evidence>
<dbReference type="SUPFAM" id="SSF82185">
    <property type="entry name" value="Histone H3 K4-specific methyltransferase SET7/9 N-terminal domain"/>
    <property type="match status" value="1"/>
</dbReference>
<feature type="region of interest" description="Disordered" evidence="2">
    <location>
        <begin position="1"/>
        <end position="38"/>
    </location>
</feature>
<feature type="region of interest" description="Disordered" evidence="2">
    <location>
        <begin position="85"/>
        <end position="105"/>
    </location>
</feature>
<dbReference type="PANTHER" id="PTHR43215:SF14">
    <property type="entry name" value="RADIAL SPOKE HEAD 1 HOMOLOG"/>
    <property type="match status" value="1"/>
</dbReference>
<evidence type="ECO:0000313" key="3">
    <source>
        <dbReference type="EMBL" id="QDZ23721.1"/>
    </source>
</evidence>
<dbReference type="GO" id="GO:0016020">
    <property type="term" value="C:membrane"/>
    <property type="evidence" value="ECO:0007669"/>
    <property type="project" value="UniProtKB-ARBA"/>
</dbReference>
<accession>A0A5B8MTJ2</accession>
<dbReference type="PANTHER" id="PTHR43215">
    <property type="entry name" value="RADIAL SPOKE HEAD 1 HOMOLOG"/>
    <property type="match status" value="1"/>
</dbReference>
<keyword evidence="1" id="KW-0677">Repeat</keyword>
<gene>
    <name evidence="3" type="ORF">A3770_11p62390</name>
</gene>
<dbReference type="OrthoDB" id="423343at2759"/>
<evidence type="ECO:0000256" key="2">
    <source>
        <dbReference type="SAM" id="MobiDB-lite"/>
    </source>
</evidence>
<proteinExistence type="predicted"/>
<dbReference type="AlphaFoldDB" id="A0A5B8MTJ2"/>
<dbReference type="Pfam" id="PF02493">
    <property type="entry name" value="MORN"/>
    <property type="match status" value="2"/>
</dbReference>
<dbReference type="EMBL" id="CP031044">
    <property type="protein sequence ID" value="QDZ23721.1"/>
    <property type="molecule type" value="Genomic_DNA"/>
</dbReference>
<dbReference type="InterPro" id="IPR003409">
    <property type="entry name" value="MORN"/>
</dbReference>
<reference evidence="3 4" key="1">
    <citation type="submission" date="2018-07" db="EMBL/GenBank/DDBJ databases">
        <title>The complete nuclear genome of the prasinophyte Chloropicon primus (CCMP1205).</title>
        <authorList>
            <person name="Pombert J.-F."/>
            <person name="Otis C."/>
            <person name="Turmel M."/>
            <person name="Lemieux C."/>
        </authorList>
    </citation>
    <scope>NUCLEOTIDE SEQUENCE [LARGE SCALE GENOMIC DNA]</scope>
    <source>
        <strain evidence="3 4">CCMP1205</strain>
    </source>
</reference>
<protein>
    <submittedName>
        <fullName evidence="3">Uncharacterized protein</fullName>
    </submittedName>
</protein>
<sequence>MAPRRRPRRGETVDAYTRSEDDEGGVYYSGDDSEIESEEDLDLTAREYRYKDALKTWYQSHSNRIGQDASVEAIEEDIKRQLEKKFEESERSKLDGEDEAIEIGEDDTYCVQLSESSDAEDPREGADMGRDFYWNPSDDSSADELEVEELQQIDPDDPVVDQESFQPDPVWNSTIDPQVGLWGTNHPHAPFPGSTLKWHSIVWDDGSTYEGLSRENIPHAYGTLVLGNAYAGNLVEPNVGRGVKYEGMFRAGAVEGLGQMSWPKGKVFRGEWVQGQKHGCGAMFDFSPMMKLVKEGKTTAEAWDATRDQIMGSVQKGTWNRDKFVSDPIDDIEAGRLGASARTTNRIDPKDLCDNALIQGVLEELDSVVQRSRMFQHKPDGEVALRYLQDGRGTPAPVQQDPLFYPHGTKWMAPGPVGQTYALPEDEGLKKHLTKVAENYYKVYKMYNLPWDEGNLVSGQGSDIKKAEAYWPEEFFQEGPNSAWWYKNVLYPTEKKVEEDIQFHTEKDQQEYRKKGKDALKRNWLERSKSMVEDFFNKDWQVKSKDDEKKFEMVKEFVKDCDEMGFMSSWKLTQSIQKASEERKKDIKRVQGSSKEKAFKKKELIYGIDELHKNFDSLSPAERREQGMALVQDITDYGFLKEFTKDGNVEVAAVEGGSSNDRMVSFPKLKSKDWKAEPTKRAPKRMLNPIMDPIDITKLAGPEKKRWQKVLDYLYNDLPEDDKVMETLLTKEELEKAKGVKFGGRAAAGRGGGAPTPPVASLSIGLTRFSFALNRQMSYLSKRATRLRNLNSL</sequence>